<evidence type="ECO:0000313" key="2">
    <source>
        <dbReference type="Proteomes" id="UP000464657"/>
    </source>
</evidence>
<sequence length="152" mass="16882">MKYLLYLFSIVLFAKGCGETSAETETTKSAQDDISIIYEASSRGFYQKIQLSKEEISIPKDRNANLVLRKTCSKADWNEVVQLLDKIDGEKLGETSANEEDFARDAAIPATLTIKYKDKTVTSKTFSHENPPTTLAPLVAKLQAMAKAVENQ</sequence>
<evidence type="ECO:0000313" key="1">
    <source>
        <dbReference type="EMBL" id="QHI37192.1"/>
    </source>
</evidence>
<dbReference type="OrthoDB" id="1446480at2"/>
<dbReference type="KEGG" id="kan:IMCC3317_25700"/>
<dbReference type="EMBL" id="CP019288">
    <property type="protein sequence ID" value="QHI37192.1"/>
    <property type="molecule type" value="Genomic_DNA"/>
</dbReference>
<organism evidence="1 2">
    <name type="scientific">Kordia antarctica</name>
    <dbReference type="NCBI Taxonomy" id="1218801"/>
    <lineage>
        <taxon>Bacteria</taxon>
        <taxon>Pseudomonadati</taxon>
        <taxon>Bacteroidota</taxon>
        <taxon>Flavobacteriia</taxon>
        <taxon>Flavobacteriales</taxon>
        <taxon>Flavobacteriaceae</taxon>
        <taxon>Kordia</taxon>
    </lineage>
</organism>
<protein>
    <submittedName>
        <fullName evidence="1">Uncharacterized protein</fullName>
    </submittedName>
</protein>
<dbReference type="AlphaFoldDB" id="A0A7L4ZKQ3"/>
<keyword evidence="2" id="KW-1185">Reference proteome</keyword>
<reference evidence="1 2" key="1">
    <citation type="journal article" date="2013" name="Int. J. Syst. Evol. Microbiol.">
        <title>Kordia antarctica sp. nov., isolated from Antarctic seawater.</title>
        <authorList>
            <person name="Baek K."/>
            <person name="Choi A."/>
            <person name="Kang I."/>
            <person name="Lee K."/>
            <person name="Cho J.C."/>
        </authorList>
    </citation>
    <scope>NUCLEOTIDE SEQUENCE [LARGE SCALE GENOMIC DNA]</scope>
    <source>
        <strain evidence="1 2">IMCC3317</strain>
    </source>
</reference>
<gene>
    <name evidence="1" type="ORF">IMCC3317_25700</name>
</gene>
<proteinExistence type="predicted"/>
<accession>A0A7L4ZKQ3</accession>
<dbReference type="RefSeq" id="WP_160129835.1">
    <property type="nucleotide sequence ID" value="NZ_CP019288.1"/>
</dbReference>
<dbReference type="Proteomes" id="UP000464657">
    <property type="component" value="Chromosome"/>
</dbReference>
<name>A0A7L4ZKQ3_9FLAO</name>